<dbReference type="CDD" id="cd00609">
    <property type="entry name" value="AAT_like"/>
    <property type="match status" value="1"/>
</dbReference>
<dbReference type="InterPro" id="IPR051798">
    <property type="entry name" value="Class-II_PLP-Dep_Aminotrans"/>
</dbReference>
<evidence type="ECO:0000256" key="5">
    <source>
        <dbReference type="ARBA" id="ARBA00037974"/>
    </source>
</evidence>
<dbReference type="InterPro" id="IPR015424">
    <property type="entry name" value="PyrdxlP-dep_Trfase"/>
</dbReference>
<proteinExistence type="inferred from homology"/>
<dbReference type="InterPro" id="IPR004839">
    <property type="entry name" value="Aminotransferase_I/II_large"/>
</dbReference>
<dbReference type="InterPro" id="IPR027619">
    <property type="entry name" value="C-S_lyase_PatB-like"/>
</dbReference>
<name>A0A3E0K3I7_9BACI</name>
<dbReference type="GO" id="GO:0030170">
    <property type="term" value="F:pyridoxal phosphate binding"/>
    <property type="evidence" value="ECO:0007669"/>
    <property type="project" value="InterPro"/>
</dbReference>
<dbReference type="NCBIfam" id="TIGR04350">
    <property type="entry name" value="C_S_lyase_PatB"/>
    <property type="match status" value="1"/>
</dbReference>
<sequence length="396" mass="45247">MTNRFDQIIDRRGTYCTQWDYIEDRFGKRDLLPFSISDTDFRCPPEILRVLEARLNHGVFGYTRWNHADFKGAVRGWFQRQFSCPVDEDWIVYSPSVVYSISKLLEILTEEGDRIVLQTPAYDAFFKVIRESNRVLSANPLKNEDGVYRIDFADLEKKLADERAKVLLLCSPHNPTGRVWTEEELKTVIRLCEQYRVYLISDEIHMDIVFGPRPHLPILNVSEELNHVMVCSSASKTFNIPGLGGSYTIIPDPSIRERFLNILKNRDGLSSASIFGMLATIAGYNHCSQWVKELADYIHGNMIAVEDFIRTHLPGVKFRVPESTFLAWIDVSGLPHSSEALQHALVHHAKVAIMPGETYGSPGKGFLRMNVGCPRAKVVEGLRRLKKAVEYLEENK</sequence>
<gene>
    <name evidence="7" type="ORF">C6P37_09255</name>
</gene>
<comment type="similarity">
    <text evidence="5">Belongs to the class-II pyridoxal-phosphate-dependent aminotransferase family. MalY/PatB cystathionine beta-lyase subfamily.</text>
</comment>
<dbReference type="Pfam" id="PF00155">
    <property type="entry name" value="Aminotran_1_2"/>
    <property type="match status" value="1"/>
</dbReference>
<dbReference type="GO" id="GO:0047804">
    <property type="term" value="F:cysteine-S-conjugate beta-lyase activity"/>
    <property type="evidence" value="ECO:0007669"/>
    <property type="project" value="UniProtKB-EC"/>
</dbReference>
<comment type="caution">
    <text evidence="7">The sequence shown here is derived from an EMBL/GenBank/DDBJ whole genome shotgun (WGS) entry which is preliminary data.</text>
</comment>
<comment type="cofactor">
    <cofactor evidence="1">
        <name>pyridoxal 5'-phosphate</name>
        <dbReference type="ChEBI" id="CHEBI:597326"/>
    </cofactor>
</comment>
<dbReference type="Proteomes" id="UP000257014">
    <property type="component" value="Unassembled WGS sequence"/>
</dbReference>
<dbReference type="PANTHER" id="PTHR43525">
    <property type="entry name" value="PROTEIN MALY"/>
    <property type="match status" value="1"/>
</dbReference>
<reference evidence="7 8" key="1">
    <citation type="submission" date="2018-03" db="EMBL/GenBank/DDBJ databases">
        <authorList>
            <person name="Keele B.F."/>
        </authorList>
    </citation>
    <scope>NUCLEOTIDE SEQUENCE [LARGE SCALE GENOMIC DNA]</scope>
    <source>
        <strain evidence="7">ZCTH4_d</strain>
    </source>
</reference>
<dbReference type="InterPro" id="IPR015422">
    <property type="entry name" value="PyrdxlP-dep_Trfase_small"/>
</dbReference>
<dbReference type="AlphaFoldDB" id="A0A3E0K3I7"/>
<dbReference type="PANTHER" id="PTHR43525:SF1">
    <property type="entry name" value="PROTEIN MALY"/>
    <property type="match status" value="1"/>
</dbReference>
<protein>
    <recommendedName>
        <fullName evidence="2">cysteine-S-conjugate beta-lyase</fullName>
        <ecNumber evidence="2">4.4.1.13</ecNumber>
    </recommendedName>
</protein>
<evidence type="ECO:0000256" key="4">
    <source>
        <dbReference type="ARBA" id="ARBA00023239"/>
    </source>
</evidence>
<dbReference type="SUPFAM" id="SSF53383">
    <property type="entry name" value="PLP-dependent transferases"/>
    <property type="match status" value="1"/>
</dbReference>
<dbReference type="InterPro" id="IPR015421">
    <property type="entry name" value="PyrdxlP-dep_Trfase_major"/>
</dbReference>
<dbReference type="Gene3D" id="3.90.1150.10">
    <property type="entry name" value="Aspartate Aminotransferase, domain 1"/>
    <property type="match status" value="1"/>
</dbReference>
<keyword evidence="4" id="KW-0456">Lyase</keyword>
<dbReference type="EC" id="4.4.1.13" evidence="2"/>
<dbReference type="Gene3D" id="3.40.640.10">
    <property type="entry name" value="Type I PLP-dependent aspartate aminotransferase-like (Major domain)"/>
    <property type="match status" value="1"/>
</dbReference>
<dbReference type="EMBL" id="QEWE01000018">
    <property type="protein sequence ID" value="REJ28029.1"/>
    <property type="molecule type" value="Genomic_DNA"/>
</dbReference>
<dbReference type="RefSeq" id="WP_276643688.1">
    <property type="nucleotide sequence ID" value="NZ_LZRR01000131.1"/>
</dbReference>
<evidence type="ECO:0000313" key="7">
    <source>
        <dbReference type="EMBL" id="REJ28029.1"/>
    </source>
</evidence>
<evidence type="ECO:0000256" key="1">
    <source>
        <dbReference type="ARBA" id="ARBA00001933"/>
    </source>
</evidence>
<organism evidence="7 8">
    <name type="scientific">Caldibacillus debilis</name>
    <dbReference type="NCBI Taxonomy" id="301148"/>
    <lineage>
        <taxon>Bacteria</taxon>
        <taxon>Bacillati</taxon>
        <taxon>Bacillota</taxon>
        <taxon>Bacilli</taxon>
        <taxon>Bacillales</taxon>
        <taxon>Bacillaceae</taxon>
        <taxon>Caldibacillus</taxon>
    </lineage>
</organism>
<feature type="domain" description="Aminotransferase class I/classII large" evidence="6">
    <location>
        <begin position="30"/>
        <end position="385"/>
    </location>
</feature>
<keyword evidence="3" id="KW-0663">Pyridoxal phosphate</keyword>
<evidence type="ECO:0000256" key="2">
    <source>
        <dbReference type="ARBA" id="ARBA00012224"/>
    </source>
</evidence>
<evidence type="ECO:0000256" key="3">
    <source>
        <dbReference type="ARBA" id="ARBA00022898"/>
    </source>
</evidence>
<evidence type="ECO:0000313" key="8">
    <source>
        <dbReference type="Proteomes" id="UP000257014"/>
    </source>
</evidence>
<evidence type="ECO:0000259" key="6">
    <source>
        <dbReference type="Pfam" id="PF00155"/>
    </source>
</evidence>
<accession>A0A3E0K3I7</accession>